<proteinExistence type="predicted"/>
<sequence>MNTEINRIHHLLQATFNGEPWHGPSVMSSLTGISATQASQKPVANVHSIWELVLHMTAWRTFTWEKVRGNAAYDITSAEQDWPPVSTTGEQAWQQALHGLQQSQEHLLDILKQNGDELLDKIVPGRTYTYYVLLQGIIQHDLYHAGQLVLLKKQLV</sequence>
<feature type="domain" description="DinB-like" evidence="1">
    <location>
        <begin position="30"/>
        <end position="148"/>
    </location>
</feature>
<keyword evidence="3" id="KW-1185">Reference proteome</keyword>
<evidence type="ECO:0000313" key="2">
    <source>
        <dbReference type="EMBL" id="MDO1447699.1"/>
    </source>
</evidence>
<gene>
    <name evidence="2" type="ORF">Q0590_15620</name>
</gene>
<dbReference type="Proteomes" id="UP001168528">
    <property type="component" value="Unassembled WGS sequence"/>
</dbReference>
<dbReference type="Gene3D" id="1.20.120.450">
    <property type="entry name" value="dinb family like domain"/>
    <property type="match status" value="1"/>
</dbReference>
<accession>A0ABT8R8L5</accession>
<dbReference type="EMBL" id="JAUKPO010000008">
    <property type="protein sequence ID" value="MDO1447699.1"/>
    <property type="molecule type" value="Genomic_DNA"/>
</dbReference>
<evidence type="ECO:0000313" key="3">
    <source>
        <dbReference type="Proteomes" id="UP001168528"/>
    </source>
</evidence>
<name>A0ABT8R8L5_9BACT</name>
<reference evidence="2" key="1">
    <citation type="submission" date="2023-07" db="EMBL/GenBank/DDBJ databases">
        <title>The genome sequence of Rhodocytophaga aerolata KACC 12507.</title>
        <authorList>
            <person name="Zhang X."/>
        </authorList>
    </citation>
    <scope>NUCLEOTIDE SEQUENCE</scope>
    <source>
        <strain evidence="2">KACC 12507</strain>
    </source>
</reference>
<evidence type="ECO:0000259" key="1">
    <source>
        <dbReference type="Pfam" id="PF12867"/>
    </source>
</evidence>
<protein>
    <submittedName>
        <fullName evidence="2">DinB family protein</fullName>
    </submittedName>
</protein>
<dbReference type="InterPro" id="IPR034660">
    <property type="entry name" value="DinB/YfiT-like"/>
</dbReference>
<dbReference type="SUPFAM" id="SSF109854">
    <property type="entry name" value="DinB/YfiT-like putative metalloenzymes"/>
    <property type="match status" value="1"/>
</dbReference>
<dbReference type="Pfam" id="PF12867">
    <property type="entry name" value="DinB_2"/>
    <property type="match status" value="1"/>
</dbReference>
<dbReference type="InterPro" id="IPR024775">
    <property type="entry name" value="DinB-like"/>
</dbReference>
<organism evidence="2 3">
    <name type="scientific">Rhodocytophaga aerolata</name>
    <dbReference type="NCBI Taxonomy" id="455078"/>
    <lineage>
        <taxon>Bacteria</taxon>
        <taxon>Pseudomonadati</taxon>
        <taxon>Bacteroidota</taxon>
        <taxon>Cytophagia</taxon>
        <taxon>Cytophagales</taxon>
        <taxon>Rhodocytophagaceae</taxon>
        <taxon>Rhodocytophaga</taxon>
    </lineage>
</organism>
<dbReference type="RefSeq" id="WP_302038503.1">
    <property type="nucleotide sequence ID" value="NZ_JAUKPO010000008.1"/>
</dbReference>
<comment type="caution">
    <text evidence="2">The sequence shown here is derived from an EMBL/GenBank/DDBJ whole genome shotgun (WGS) entry which is preliminary data.</text>
</comment>